<dbReference type="EMBL" id="LR700645">
    <property type="protein sequence ID" value="VVM14909.1"/>
    <property type="molecule type" value="Genomic_DNA"/>
</dbReference>
<accession>A0A5E6U1X0</accession>
<gene>
    <name evidence="2" type="ORF">PS683_03224</name>
</gene>
<reference evidence="2" key="1">
    <citation type="submission" date="2019-09" db="EMBL/GenBank/DDBJ databases">
        <authorList>
            <person name="Chandra G."/>
            <person name="Truman W A."/>
        </authorList>
    </citation>
    <scope>NUCLEOTIDE SEQUENCE</scope>
    <source>
        <strain evidence="2">PS683</strain>
    </source>
</reference>
<sequence length="217" mass="23558">MKISAVPPPSQPRWGSTAPTLELRHGLSCVRRHNSNPTINIDPLWELSSFSEAAIAECQAVKISAVPPPSQPRRGSTAPTVELRHGLSCVRRHNSNPAINIDPQWELSSFSEAAIAECQEMKISAVPPPSQPRWGSTAPTVELRHGSNCVRRHNSNPAINTGSLWELSSFSEAAIAECQAMKISAVPPPSQPRRGSTAPTVELRHGSNCVRRRSRSS</sequence>
<protein>
    <submittedName>
        <fullName evidence="2">Uncharacterized protein</fullName>
    </submittedName>
</protein>
<evidence type="ECO:0000256" key="1">
    <source>
        <dbReference type="SAM" id="MobiDB-lite"/>
    </source>
</evidence>
<evidence type="ECO:0000313" key="2">
    <source>
        <dbReference type="EMBL" id="VVM14909.1"/>
    </source>
</evidence>
<dbReference type="AlphaFoldDB" id="A0A5E6U1X0"/>
<proteinExistence type="predicted"/>
<feature type="region of interest" description="Disordered" evidence="1">
    <location>
        <begin position="184"/>
        <end position="217"/>
    </location>
</feature>
<organism evidence="2">
    <name type="scientific">Pseudomonas fluorescens</name>
    <dbReference type="NCBI Taxonomy" id="294"/>
    <lineage>
        <taxon>Bacteria</taxon>
        <taxon>Pseudomonadati</taxon>
        <taxon>Pseudomonadota</taxon>
        <taxon>Gammaproteobacteria</taxon>
        <taxon>Pseudomonadales</taxon>
        <taxon>Pseudomonadaceae</taxon>
        <taxon>Pseudomonas</taxon>
    </lineage>
</organism>
<name>A0A5E6U1X0_PSEFL</name>